<evidence type="ECO:0000313" key="4">
    <source>
        <dbReference type="Proteomes" id="UP000831390"/>
    </source>
</evidence>
<evidence type="ECO:0000313" key="3">
    <source>
        <dbReference type="EMBL" id="UOE35138.1"/>
    </source>
</evidence>
<keyword evidence="4" id="KW-1185">Reference proteome</keyword>
<evidence type="ECO:0000259" key="2">
    <source>
        <dbReference type="Pfam" id="PF19830"/>
    </source>
</evidence>
<dbReference type="Proteomes" id="UP000831390">
    <property type="component" value="Chromosome"/>
</dbReference>
<dbReference type="Pfam" id="PF19830">
    <property type="entry name" value="DUF6311"/>
    <property type="match status" value="1"/>
</dbReference>
<proteinExistence type="predicted"/>
<gene>
    <name evidence="3" type="ORF">MTP16_05680</name>
</gene>
<feature type="transmembrane region" description="Helical" evidence="1">
    <location>
        <begin position="143"/>
        <end position="160"/>
    </location>
</feature>
<keyword evidence="1" id="KW-1133">Transmembrane helix</keyword>
<feature type="transmembrane region" description="Helical" evidence="1">
    <location>
        <begin position="248"/>
        <end position="267"/>
    </location>
</feature>
<accession>A0ABY4B7J6</accession>
<dbReference type="InterPro" id="IPR046278">
    <property type="entry name" value="DUF6311"/>
</dbReference>
<keyword evidence="1" id="KW-0472">Membrane</keyword>
<feature type="transmembrane region" description="Helical" evidence="1">
    <location>
        <begin position="117"/>
        <end position="137"/>
    </location>
</feature>
<feature type="domain" description="DUF6311" evidence="2">
    <location>
        <begin position="28"/>
        <end position="453"/>
    </location>
</feature>
<protein>
    <recommendedName>
        <fullName evidence="2">DUF6311 domain-containing protein</fullName>
    </recommendedName>
</protein>
<feature type="transmembrane region" description="Helical" evidence="1">
    <location>
        <begin position="204"/>
        <end position="236"/>
    </location>
</feature>
<reference evidence="3 4" key="1">
    <citation type="submission" date="2022-03" db="EMBL/GenBank/DDBJ databases">
        <title>Hymenobactersp. isolated from the air.</title>
        <authorList>
            <person name="Won M."/>
            <person name="Kwon S.-W."/>
        </authorList>
    </citation>
    <scope>NUCLEOTIDE SEQUENCE [LARGE SCALE GENOMIC DNA]</scope>
    <source>
        <strain evidence="3 4">KACC 22596</strain>
    </source>
</reference>
<feature type="transmembrane region" description="Helical" evidence="1">
    <location>
        <begin position="415"/>
        <end position="432"/>
    </location>
</feature>
<feature type="transmembrane region" description="Helical" evidence="1">
    <location>
        <begin position="360"/>
        <end position="377"/>
    </location>
</feature>
<organism evidence="3 4">
    <name type="scientific">Hymenobacter monticola</name>
    <dbReference type="NCBI Taxonomy" id="1705399"/>
    <lineage>
        <taxon>Bacteria</taxon>
        <taxon>Pseudomonadati</taxon>
        <taxon>Bacteroidota</taxon>
        <taxon>Cytophagia</taxon>
        <taxon>Cytophagales</taxon>
        <taxon>Hymenobacteraceae</taxon>
        <taxon>Hymenobacter</taxon>
    </lineage>
</organism>
<evidence type="ECO:0000256" key="1">
    <source>
        <dbReference type="SAM" id="Phobius"/>
    </source>
</evidence>
<feature type="transmembrane region" description="Helical" evidence="1">
    <location>
        <begin position="172"/>
        <end position="192"/>
    </location>
</feature>
<feature type="transmembrane region" description="Helical" evidence="1">
    <location>
        <begin position="21"/>
        <end position="43"/>
    </location>
</feature>
<name>A0ABY4B7J6_9BACT</name>
<dbReference type="RefSeq" id="WP_243516664.1">
    <property type="nucleotide sequence ID" value="NZ_CP094534.1"/>
</dbReference>
<feature type="transmembrane region" description="Helical" evidence="1">
    <location>
        <begin position="321"/>
        <end position="340"/>
    </location>
</feature>
<sequence>MKAIILSAFRKVDNPFISLRKVWLTAVLLQALVLGLTYSLLLFNPGKYTTSDHYDGIKSYFSIAAFLRQPMGDGMLVRGHNYPFGEYMYYTDSAPIVVAPLHALVQAVPALSPYGLYIYDLFILSSLVISTGLLVLILHRLGLPAWFTVLLAVALPWLNPQAVRLNVGHMNLTYTPAMLFVLWRLQVLYAAWRAGLPLARQFVVLLVGIVLAAWIHFYYLPLMLGTLGFFVLVLIYQSVRAQRPWRPLLLGTAGVAVGAVALTWGLLQALDPRIHERPVGSNGYDWIEWRFQFTALFKGYIYNKVQFPLERTSYVPYESSAYLGSFVLFGLLLVAILLLIKRLPAEARLPQPSADATEGFLKCLLLASVPMAFIALGENIDLDNGGYVLHNYLNVFRWLHKVTDRVTQFRALGRFIWPFWWAVVLGFSWYVARWRFIPRLRWALLVLVALLVVDTVNATHFYRTQAQAANLLWPGDDSPVRTLLGWPAKDRYQAILPIPFYHVGTDWDSEPTNLNLDPDDALCNTSYQLSMVSGLPLMSHKAARAISGQAEALYSVFQPGGPSPALLERLDQRPILVYLDTAYYDGRNNYYRDMLRDRPTMRAVFERAPAFIREQHMVRIGHQGSQSLYEWFPKGQPAGPAPR</sequence>
<keyword evidence="1" id="KW-0812">Transmembrane</keyword>
<feature type="transmembrane region" description="Helical" evidence="1">
    <location>
        <begin position="444"/>
        <end position="462"/>
    </location>
</feature>
<dbReference type="EMBL" id="CP094534">
    <property type="protein sequence ID" value="UOE35138.1"/>
    <property type="molecule type" value="Genomic_DNA"/>
</dbReference>